<evidence type="ECO:0000313" key="3">
    <source>
        <dbReference type="Proteomes" id="UP000309340"/>
    </source>
</evidence>
<dbReference type="AlphaFoldDB" id="A0A4V5NDJ4"/>
<dbReference type="Proteomes" id="UP000309340">
    <property type="component" value="Unassembled WGS sequence"/>
</dbReference>
<gene>
    <name evidence="2" type="ORF">B0A55_11092</name>
</gene>
<comment type="caution">
    <text evidence="2">The sequence shown here is derived from an EMBL/GenBank/DDBJ whole genome shotgun (WGS) entry which is preliminary data.</text>
</comment>
<dbReference type="OrthoDB" id="5419928at2759"/>
<dbReference type="STRING" id="329884.A0A4V5NDJ4"/>
<organism evidence="2 3">
    <name type="scientific">Friedmanniomyces simplex</name>
    <dbReference type="NCBI Taxonomy" id="329884"/>
    <lineage>
        <taxon>Eukaryota</taxon>
        <taxon>Fungi</taxon>
        <taxon>Dikarya</taxon>
        <taxon>Ascomycota</taxon>
        <taxon>Pezizomycotina</taxon>
        <taxon>Dothideomycetes</taxon>
        <taxon>Dothideomycetidae</taxon>
        <taxon>Mycosphaerellales</taxon>
        <taxon>Teratosphaeriaceae</taxon>
        <taxon>Friedmanniomyces</taxon>
    </lineage>
</organism>
<dbReference type="EMBL" id="NAJQ01000923">
    <property type="protein sequence ID" value="TKA63639.1"/>
    <property type="molecule type" value="Genomic_DNA"/>
</dbReference>
<protein>
    <submittedName>
        <fullName evidence="2">Uncharacterized protein</fullName>
    </submittedName>
</protein>
<accession>A0A4V5NDJ4</accession>
<keyword evidence="3" id="KW-1185">Reference proteome</keyword>
<feature type="region of interest" description="Disordered" evidence="1">
    <location>
        <begin position="36"/>
        <end position="67"/>
    </location>
</feature>
<feature type="region of interest" description="Disordered" evidence="1">
    <location>
        <begin position="328"/>
        <end position="455"/>
    </location>
</feature>
<name>A0A4V5NDJ4_9PEZI</name>
<sequence>MSQAQGRLFSAKLLPAVKKVTAQWFHAGDLAARLAQVPSDRGSPTQYTAARYPSRSRSPTPAEIPEEEYETRCYQALLDDGSRPLFPISLILQVSTDVDANHDLLRPWTQHPCTSNPSDWQVFSMQLLRWEEFRKWQLRNRRQTVEFSEYLKGQQRMFDRMGMVAGDDDEAEAVLSRYVEGAKELLTDYGFVQPFQLDANPKQQDRWTTYVEYLAFECYWLGRLTRSAKRLRMRRATEWERLVKAGVVRPIDSDDDLTSTEVEDMRDDRAERAARGLPSPFDDATRRYDILREYVNNTPKCQTTKREAAHQQCRVEWVQSEISKIVAEQKAAGKSSKPLGTGSRKRKSTDDTDPEEPIAKHRRTHETKNIIAAQSETSRTTRSKKRTLPADEGTLEPQLKAEERVAGESDGPGTSRKIRKATHEQDGSEGLKQCPRSESRDGSGPGPGHLDSHYRLTTPSAAKALISRNCSSGFSQQATEYTAPRDES</sequence>
<evidence type="ECO:0000313" key="2">
    <source>
        <dbReference type="EMBL" id="TKA63639.1"/>
    </source>
</evidence>
<reference evidence="2 3" key="1">
    <citation type="submission" date="2017-03" db="EMBL/GenBank/DDBJ databases">
        <title>Genomes of endolithic fungi from Antarctica.</title>
        <authorList>
            <person name="Coleine C."/>
            <person name="Masonjones S."/>
            <person name="Stajich J.E."/>
        </authorList>
    </citation>
    <scope>NUCLEOTIDE SEQUENCE [LARGE SCALE GENOMIC DNA]</scope>
    <source>
        <strain evidence="2 3">CCFEE 5184</strain>
    </source>
</reference>
<evidence type="ECO:0000256" key="1">
    <source>
        <dbReference type="SAM" id="MobiDB-lite"/>
    </source>
</evidence>
<proteinExistence type="predicted"/>